<evidence type="ECO:0000259" key="7">
    <source>
        <dbReference type="PROSITE" id="PS50850"/>
    </source>
</evidence>
<keyword evidence="3 6" id="KW-1133">Transmembrane helix</keyword>
<feature type="compositionally biased region" description="Basic and acidic residues" evidence="5">
    <location>
        <begin position="153"/>
        <end position="164"/>
    </location>
</feature>
<feature type="transmembrane region" description="Helical" evidence="6">
    <location>
        <begin position="65"/>
        <end position="87"/>
    </location>
</feature>
<dbReference type="Pfam" id="PF00083">
    <property type="entry name" value="Sugar_tr"/>
    <property type="match status" value="1"/>
</dbReference>
<evidence type="ECO:0000256" key="6">
    <source>
        <dbReference type="SAM" id="Phobius"/>
    </source>
</evidence>
<gene>
    <name evidence="8" type="ORF">PCOR1329_LOCUS3290</name>
</gene>
<feature type="region of interest" description="Disordered" evidence="5">
    <location>
        <begin position="153"/>
        <end position="173"/>
    </location>
</feature>
<organism evidence="8 9">
    <name type="scientific">Prorocentrum cordatum</name>
    <dbReference type="NCBI Taxonomy" id="2364126"/>
    <lineage>
        <taxon>Eukaryota</taxon>
        <taxon>Sar</taxon>
        <taxon>Alveolata</taxon>
        <taxon>Dinophyceae</taxon>
        <taxon>Prorocentrales</taxon>
        <taxon>Prorocentraceae</taxon>
        <taxon>Prorocentrum</taxon>
    </lineage>
</organism>
<feature type="domain" description="Major facilitator superfamily (MFS) profile" evidence="7">
    <location>
        <begin position="1"/>
        <end position="122"/>
    </location>
</feature>
<evidence type="ECO:0000256" key="2">
    <source>
        <dbReference type="ARBA" id="ARBA00022692"/>
    </source>
</evidence>
<name>A0ABN9PJS6_9DINO</name>
<evidence type="ECO:0000256" key="5">
    <source>
        <dbReference type="SAM" id="MobiDB-lite"/>
    </source>
</evidence>
<comment type="caution">
    <text evidence="8">The sequence shown here is derived from an EMBL/GenBank/DDBJ whole genome shotgun (WGS) entry which is preliminary data.</text>
</comment>
<proteinExistence type="predicted"/>
<dbReference type="PROSITE" id="PS50850">
    <property type="entry name" value="MFS"/>
    <property type="match status" value="1"/>
</dbReference>
<dbReference type="Proteomes" id="UP001189429">
    <property type="component" value="Unassembled WGS sequence"/>
</dbReference>
<keyword evidence="4 6" id="KW-0472">Membrane</keyword>
<feature type="transmembrane region" description="Helical" evidence="6">
    <location>
        <begin position="99"/>
        <end position="118"/>
    </location>
</feature>
<accession>A0ABN9PJS6</accession>
<protein>
    <recommendedName>
        <fullName evidence="7">Major facilitator superfamily (MFS) profile domain-containing protein</fullName>
    </recommendedName>
</protein>
<reference evidence="8" key="1">
    <citation type="submission" date="2023-10" db="EMBL/GenBank/DDBJ databases">
        <authorList>
            <person name="Chen Y."/>
            <person name="Shah S."/>
            <person name="Dougan E. K."/>
            <person name="Thang M."/>
            <person name="Chan C."/>
        </authorList>
    </citation>
    <scope>NUCLEOTIDE SEQUENCE [LARGE SCALE GENOMIC DNA]</scope>
</reference>
<evidence type="ECO:0000313" key="8">
    <source>
        <dbReference type="EMBL" id="CAK0792810.1"/>
    </source>
</evidence>
<evidence type="ECO:0000256" key="3">
    <source>
        <dbReference type="ARBA" id="ARBA00022989"/>
    </source>
</evidence>
<dbReference type="InterPro" id="IPR020846">
    <property type="entry name" value="MFS_dom"/>
</dbReference>
<feature type="transmembrane region" description="Helical" evidence="6">
    <location>
        <begin position="30"/>
        <end position="53"/>
    </location>
</feature>
<dbReference type="InterPro" id="IPR005828">
    <property type="entry name" value="MFS_sugar_transport-like"/>
</dbReference>
<dbReference type="Gene3D" id="1.20.1250.20">
    <property type="entry name" value="MFS general substrate transporter like domains"/>
    <property type="match status" value="1"/>
</dbReference>
<evidence type="ECO:0000313" key="9">
    <source>
        <dbReference type="Proteomes" id="UP001189429"/>
    </source>
</evidence>
<sequence length="189" mass="20568">MQLQSWLALIPVYALCAVGYSAMLRNVPALLVVIYSATFFFLICGPGMSTYIIPAEIYPSQAKGTLVGISAACGKLGAWLFVILTSFLDLDATPGRTSLFAMCAVVSAVGALATLFFTPRYDDKDLARVLPAETVGFVPLGWQRARRQRKLDECSSRSDTETDRGNSPARRSRAEHDCPLLGMCGCCQW</sequence>
<keyword evidence="2 6" id="KW-0812">Transmembrane</keyword>
<evidence type="ECO:0000256" key="1">
    <source>
        <dbReference type="ARBA" id="ARBA00004141"/>
    </source>
</evidence>
<dbReference type="InterPro" id="IPR036259">
    <property type="entry name" value="MFS_trans_sf"/>
</dbReference>
<comment type="subcellular location">
    <subcellularLocation>
        <location evidence="1">Membrane</location>
        <topology evidence="1">Multi-pass membrane protein</topology>
    </subcellularLocation>
</comment>
<dbReference type="SUPFAM" id="SSF103473">
    <property type="entry name" value="MFS general substrate transporter"/>
    <property type="match status" value="1"/>
</dbReference>
<keyword evidence="9" id="KW-1185">Reference proteome</keyword>
<dbReference type="EMBL" id="CAUYUJ010000844">
    <property type="protein sequence ID" value="CAK0792810.1"/>
    <property type="molecule type" value="Genomic_DNA"/>
</dbReference>
<evidence type="ECO:0000256" key="4">
    <source>
        <dbReference type="ARBA" id="ARBA00023136"/>
    </source>
</evidence>